<dbReference type="AlphaFoldDB" id="A0A1L7XIV2"/>
<dbReference type="InterPro" id="IPR027417">
    <property type="entry name" value="P-loop_NTPase"/>
</dbReference>
<protein>
    <recommendedName>
        <fullName evidence="5">G domain-containing protein</fullName>
    </recommendedName>
</protein>
<gene>
    <name evidence="3" type="ORF">PAC_14879</name>
</gene>
<dbReference type="Gene3D" id="3.40.50.300">
    <property type="entry name" value="P-loop containing nucleotide triphosphate hydrolases"/>
    <property type="match status" value="1"/>
</dbReference>
<keyword evidence="4" id="KW-1185">Reference proteome</keyword>
<accession>A0A1L7XIV2</accession>
<organism evidence="3 4">
    <name type="scientific">Phialocephala subalpina</name>
    <dbReference type="NCBI Taxonomy" id="576137"/>
    <lineage>
        <taxon>Eukaryota</taxon>
        <taxon>Fungi</taxon>
        <taxon>Dikarya</taxon>
        <taxon>Ascomycota</taxon>
        <taxon>Pezizomycotina</taxon>
        <taxon>Leotiomycetes</taxon>
        <taxon>Helotiales</taxon>
        <taxon>Mollisiaceae</taxon>
        <taxon>Phialocephala</taxon>
        <taxon>Phialocephala fortinii species complex</taxon>
    </lineage>
</organism>
<sequence>MNPSLGGQELQVGPEDLFIGVLGITGSGKSRFIAEGADVLKLVMALSRVVKSMHHAASALTDLGTTKVEVYSLKRGGKVIWLIDTPGFDDTNARDADVLEDLAYWLSKSFQAGTLLSGMIYLHPITANRMSGSACKNIRVFKKLIGSASLDCVVLSSTMWDIVEKDLGEQREAELKITPDFWGEMVQKGSNVFRHDGGQQSALTVIDYILDKNQKAVLDIQEQIVNQHKTIAETEADTEEDLQQALKDCDERSTQELYQIQEGYQKQIDASNRAIESMRVSMERLHEQKEEAFRIELESMQAQRRVDEEKLRERELELERLAQEIRTTKTSGEVAIRRESQKEKYYRGQRLLLATDTRIMKERIEKESMRRQRTAQRAGVLSADAGVAGLALAIAPFALAACTIM</sequence>
<reference evidence="3 4" key="1">
    <citation type="submission" date="2016-03" db="EMBL/GenBank/DDBJ databases">
        <authorList>
            <person name="Ploux O."/>
        </authorList>
    </citation>
    <scope>NUCLEOTIDE SEQUENCE [LARGE SCALE GENOMIC DNA]</scope>
    <source>
        <strain evidence="3 4">UAMH 11012</strain>
    </source>
</reference>
<dbReference type="SUPFAM" id="SSF52540">
    <property type="entry name" value="P-loop containing nucleoside triphosphate hydrolases"/>
    <property type="match status" value="1"/>
</dbReference>
<evidence type="ECO:0000313" key="3">
    <source>
        <dbReference type="EMBL" id="CZR64979.1"/>
    </source>
</evidence>
<feature type="coiled-coil region" evidence="1">
    <location>
        <begin position="297"/>
        <end position="331"/>
    </location>
</feature>
<keyword evidence="2" id="KW-0472">Membrane</keyword>
<feature type="transmembrane region" description="Helical" evidence="2">
    <location>
        <begin position="378"/>
        <end position="399"/>
    </location>
</feature>
<dbReference type="OrthoDB" id="8954335at2759"/>
<name>A0A1L7XIV2_9HELO</name>
<evidence type="ECO:0000256" key="1">
    <source>
        <dbReference type="SAM" id="Coils"/>
    </source>
</evidence>
<evidence type="ECO:0000256" key="2">
    <source>
        <dbReference type="SAM" id="Phobius"/>
    </source>
</evidence>
<dbReference type="EMBL" id="FJOG01000028">
    <property type="protein sequence ID" value="CZR64979.1"/>
    <property type="molecule type" value="Genomic_DNA"/>
</dbReference>
<evidence type="ECO:0008006" key="5">
    <source>
        <dbReference type="Google" id="ProtNLM"/>
    </source>
</evidence>
<keyword evidence="2" id="KW-0812">Transmembrane</keyword>
<evidence type="ECO:0000313" key="4">
    <source>
        <dbReference type="Proteomes" id="UP000184330"/>
    </source>
</evidence>
<keyword evidence="1" id="KW-0175">Coiled coil</keyword>
<proteinExistence type="predicted"/>
<keyword evidence="2" id="KW-1133">Transmembrane helix</keyword>
<dbReference type="Proteomes" id="UP000184330">
    <property type="component" value="Unassembled WGS sequence"/>
</dbReference>
<dbReference type="STRING" id="576137.A0A1L7XIV2"/>